<protein>
    <recommendedName>
        <fullName evidence="2">PKD domain-containing protein</fullName>
    </recommendedName>
</protein>
<dbReference type="Pfam" id="PF09136">
    <property type="entry name" value="Glucodextran_B"/>
    <property type="match status" value="2"/>
</dbReference>
<feature type="domain" description="PKD" evidence="2">
    <location>
        <begin position="743"/>
        <end position="808"/>
    </location>
</feature>
<dbReference type="InterPro" id="IPR013783">
    <property type="entry name" value="Ig-like_fold"/>
</dbReference>
<dbReference type="Gene3D" id="2.60.40.10">
    <property type="entry name" value="Immunoglobulins"/>
    <property type="match status" value="3"/>
</dbReference>
<evidence type="ECO:0000313" key="4">
    <source>
        <dbReference type="Proteomes" id="UP000295554"/>
    </source>
</evidence>
<dbReference type="InterPro" id="IPR000601">
    <property type="entry name" value="PKD_dom"/>
</dbReference>
<comment type="caution">
    <text evidence="3">The sequence shown here is derived from an EMBL/GenBank/DDBJ whole genome shotgun (WGS) entry which is preliminary data.</text>
</comment>
<dbReference type="InterPro" id="IPR035986">
    <property type="entry name" value="PKD_dom_sf"/>
</dbReference>
<dbReference type="OrthoDB" id="9790784at2"/>
<sequence length="966" mass="103392">MKPVLPVRNIQLPAKLILMTFLLGTSLALRSDVVLVPGTIAGNVRIGDEVITFLRMQAFNADDSALQTLSPNVVTAAYSLTVNVPQGTTPTYDTRVQFAYTTDPEHPQNTDYFIFPFVEVTAVESETQTVDFILDQPGYINGNVVLNGDGEIDYYYIYANPTVINGYSHYTLQRADDSDRNTVPFAFPVSPGELRCSGFLYLTSGARINLPNQVVTVAAGESQSCNYEVDTPEIGSVGGEIEFSGEVAPNRFYVYTNSPTRRTWIVDDPNNPESYSLPELSLGTYYMYAWAYLNDNDDQFSFPDPAFSPSRRPVIEAGDLDTVDISACQTYLNGDFIVRGSASPDDLSTSTLRFFGAAPETQSGQGIERLLTGDTSYDAILSTGAWRSNYFDLRLIRPDSHEDGYLNTRLYLYDASVMPQENPVTFAQCGATENRNFDYRFGSVTVNFTIAGGGTMSQPRLLGGTCTEAEEDGTPLYSYFLQQAFSNQVDVEVGSVAMLAPQGLCEGVEAFALVDGSLTSFGTFNLEVVGGSDVIIDIGGPQVAVTSPESEACLAGDEVTVTGTATDDVGVVSVTVNGEIATLDPAGGEGTLSTDFSATIPLDPGPNEIETIATDTSDKTGSDTRTVYNDGGPPVLDWTPADGASTSESSIEVAGTVSDDVDVASVTVNGDPVVLVPTGNPGEYSFSTVVELEDGENMITVVATDTSNCGDPTTQVRTVTLSDNTGPMVDEVRLPAEPAAVGAAAEAECLFSDPDSGDSHHAEWDWGDGTTSAGIVDGYTATGSHQYAAAGAYTVSCTITDAAGESDTGSAAQPLLVYDPSGHLTGGGWFRSPEDAYPQDMRLEGRKINFGMVSKYQRGNGQLTGNIQFNGRVFNFHSTALHWMIIDGNWAQVAGTGTVDRQGEYAFLFTVIDSGKSREPDAVRMKIWDPADPGNPLYDNQPGEPDDSNQLTDLGGGNLVIHTRRR</sequence>
<dbReference type="EMBL" id="SMSE01000001">
    <property type="protein sequence ID" value="TDG15230.1"/>
    <property type="molecule type" value="Genomic_DNA"/>
</dbReference>
<evidence type="ECO:0000313" key="3">
    <source>
        <dbReference type="EMBL" id="TDG15230.1"/>
    </source>
</evidence>
<name>A0A4R5LV07_9GAMM</name>
<dbReference type="CDD" id="cd00146">
    <property type="entry name" value="PKD"/>
    <property type="match status" value="1"/>
</dbReference>
<feature type="region of interest" description="Disordered" evidence="1">
    <location>
        <begin position="932"/>
        <end position="956"/>
    </location>
</feature>
<feature type="region of interest" description="Disordered" evidence="1">
    <location>
        <begin position="615"/>
        <end position="636"/>
    </location>
</feature>
<organism evidence="3 4">
    <name type="scientific">Seongchinamella unica</name>
    <dbReference type="NCBI Taxonomy" id="2547392"/>
    <lineage>
        <taxon>Bacteria</taxon>
        <taxon>Pseudomonadati</taxon>
        <taxon>Pseudomonadota</taxon>
        <taxon>Gammaproteobacteria</taxon>
        <taxon>Cellvibrionales</taxon>
        <taxon>Halieaceae</taxon>
        <taxon>Seongchinamella</taxon>
    </lineage>
</organism>
<dbReference type="AlphaFoldDB" id="A0A4R5LV07"/>
<proteinExistence type="predicted"/>
<dbReference type="Pfam" id="PF18911">
    <property type="entry name" value="PKD_4"/>
    <property type="match status" value="1"/>
</dbReference>
<evidence type="ECO:0000256" key="1">
    <source>
        <dbReference type="SAM" id="MobiDB-lite"/>
    </source>
</evidence>
<dbReference type="Proteomes" id="UP000295554">
    <property type="component" value="Unassembled WGS sequence"/>
</dbReference>
<dbReference type="SUPFAM" id="SSF49299">
    <property type="entry name" value="PKD domain"/>
    <property type="match status" value="1"/>
</dbReference>
<keyword evidence="4" id="KW-1185">Reference proteome</keyword>
<dbReference type="PROSITE" id="PS50093">
    <property type="entry name" value="PKD"/>
    <property type="match status" value="1"/>
</dbReference>
<accession>A0A4R5LV07</accession>
<reference evidence="3 4" key="1">
    <citation type="submission" date="2019-03" db="EMBL/GenBank/DDBJ databases">
        <title>Seongchinamella monodicae gen. nov., sp. nov., a novel member of the Gammaproteobacteria isolated from a tidal mudflat of beach.</title>
        <authorList>
            <person name="Yang H.G."/>
            <person name="Kang J.W."/>
            <person name="Lee S.D."/>
        </authorList>
    </citation>
    <scope>NUCLEOTIDE SEQUENCE [LARGE SCALE GENOMIC DNA]</scope>
    <source>
        <strain evidence="3 4">GH4-78</strain>
    </source>
</reference>
<evidence type="ECO:0000259" key="2">
    <source>
        <dbReference type="PROSITE" id="PS50093"/>
    </source>
</evidence>
<gene>
    <name evidence="3" type="ORF">E2F43_03070</name>
</gene>
<dbReference type="RefSeq" id="WP_133209424.1">
    <property type="nucleotide sequence ID" value="NZ_SMSE01000001.1"/>
</dbReference>